<dbReference type="CDD" id="cd00320">
    <property type="entry name" value="cpn10"/>
    <property type="match status" value="1"/>
</dbReference>
<organism evidence="4 5">
    <name type="scientific">Candidatus Yanofskybacteria bacterium GW2011_GWA1_48_10</name>
    <dbReference type="NCBI Taxonomy" id="1619022"/>
    <lineage>
        <taxon>Bacteria</taxon>
        <taxon>Candidatus Yanofskyibacteriota</taxon>
    </lineage>
</organism>
<dbReference type="Gene3D" id="2.30.33.40">
    <property type="entry name" value="GroES chaperonin"/>
    <property type="match status" value="1"/>
</dbReference>
<evidence type="ECO:0000256" key="2">
    <source>
        <dbReference type="ARBA" id="ARBA00023186"/>
    </source>
</evidence>
<dbReference type="EMBL" id="LCPC01000015">
    <property type="protein sequence ID" value="KKU89235.1"/>
    <property type="molecule type" value="Genomic_DNA"/>
</dbReference>
<gene>
    <name evidence="4" type="ORF">UY20_C0015G0007</name>
</gene>
<keyword evidence="2 3" id="KW-0143">Chaperone</keyword>
<dbReference type="SMART" id="SM00883">
    <property type="entry name" value="Cpn10"/>
    <property type="match status" value="1"/>
</dbReference>
<sequence>MQKKTIKTPRQNSGQVKAQIKPCSDRVLVRPFTEDEVKGGKGNHYGIIIPDTVSKEKSAQGKVLAVGEGKWVDGKLV</sequence>
<evidence type="ECO:0000313" key="5">
    <source>
        <dbReference type="Proteomes" id="UP000034403"/>
    </source>
</evidence>
<dbReference type="AlphaFoldDB" id="A0A0G1X486"/>
<dbReference type="Pfam" id="PF00166">
    <property type="entry name" value="Cpn10"/>
    <property type="match status" value="1"/>
</dbReference>
<comment type="subunit">
    <text evidence="3">Heptamer of 7 subunits arranged in a ring.</text>
</comment>
<accession>A0A0G1X486</accession>
<dbReference type="GO" id="GO:0005524">
    <property type="term" value="F:ATP binding"/>
    <property type="evidence" value="ECO:0007669"/>
    <property type="project" value="InterPro"/>
</dbReference>
<evidence type="ECO:0000313" key="4">
    <source>
        <dbReference type="EMBL" id="KKU89235.1"/>
    </source>
</evidence>
<evidence type="ECO:0000256" key="1">
    <source>
        <dbReference type="ARBA" id="ARBA00006975"/>
    </source>
</evidence>
<evidence type="ECO:0000256" key="3">
    <source>
        <dbReference type="RuleBase" id="RU000535"/>
    </source>
</evidence>
<dbReference type="PRINTS" id="PR00297">
    <property type="entry name" value="CHAPERONIN10"/>
</dbReference>
<comment type="similarity">
    <text evidence="1 3">Belongs to the GroES chaperonin family.</text>
</comment>
<dbReference type="GO" id="GO:0044183">
    <property type="term" value="F:protein folding chaperone"/>
    <property type="evidence" value="ECO:0007669"/>
    <property type="project" value="InterPro"/>
</dbReference>
<reference evidence="4 5" key="1">
    <citation type="journal article" date="2015" name="Nature">
        <title>rRNA introns, odd ribosomes, and small enigmatic genomes across a large radiation of phyla.</title>
        <authorList>
            <person name="Brown C.T."/>
            <person name="Hug L.A."/>
            <person name="Thomas B.C."/>
            <person name="Sharon I."/>
            <person name="Castelle C.J."/>
            <person name="Singh A."/>
            <person name="Wilkins M.J."/>
            <person name="Williams K.H."/>
            <person name="Banfield J.F."/>
        </authorList>
    </citation>
    <scope>NUCLEOTIDE SEQUENCE [LARGE SCALE GENOMIC DNA]</scope>
</reference>
<protein>
    <recommendedName>
        <fullName evidence="3">10 kDa chaperonin</fullName>
    </recommendedName>
</protein>
<dbReference type="InterPro" id="IPR037124">
    <property type="entry name" value="Chaperonin_GroES_sf"/>
</dbReference>
<dbReference type="Proteomes" id="UP000034403">
    <property type="component" value="Unassembled WGS sequence"/>
</dbReference>
<comment type="function">
    <text evidence="3">Together with the chaperonin GroEL, plays an essential role in assisting protein folding. The GroEL-GroES system forms a nano-cage that allows encapsulation of the non-native substrate proteins and provides a physical environment optimized to promote and accelerate protein folding. GroES binds to the apical surface of the GroEL ring, thereby capping the opening of the GroEL channel.</text>
</comment>
<name>A0A0G1X486_9BACT</name>
<comment type="caution">
    <text evidence="4">The sequence shown here is derived from an EMBL/GenBank/DDBJ whole genome shotgun (WGS) entry which is preliminary data.</text>
</comment>
<feature type="non-terminal residue" evidence="4">
    <location>
        <position position="77"/>
    </location>
</feature>
<dbReference type="InterPro" id="IPR020818">
    <property type="entry name" value="Chaperonin_GroES"/>
</dbReference>
<dbReference type="InterPro" id="IPR011032">
    <property type="entry name" value="GroES-like_sf"/>
</dbReference>
<dbReference type="SUPFAM" id="SSF50129">
    <property type="entry name" value="GroES-like"/>
    <property type="match status" value="1"/>
</dbReference>
<proteinExistence type="inferred from homology"/>